<dbReference type="SMART" id="SM00491">
    <property type="entry name" value="HELICc2"/>
    <property type="match status" value="1"/>
</dbReference>
<comment type="caution">
    <text evidence="6">The sequence shown here is derived from an EMBL/GenBank/DDBJ whole genome shotgun (WGS) entry which is preliminary data.</text>
</comment>
<dbReference type="SUPFAM" id="SSF52540">
    <property type="entry name" value="P-loop containing nucleoside triphosphate hydrolases"/>
    <property type="match status" value="1"/>
</dbReference>
<keyword evidence="7" id="KW-1185">Reference proteome</keyword>
<evidence type="ECO:0000259" key="5">
    <source>
        <dbReference type="PROSITE" id="PS51193"/>
    </source>
</evidence>
<organism evidence="6 7">
    <name type="scientific">Stagnimonas aquatica</name>
    <dbReference type="NCBI Taxonomy" id="2689987"/>
    <lineage>
        <taxon>Bacteria</taxon>
        <taxon>Pseudomonadati</taxon>
        <taxon>Pseudomonadota</taxon>
        <taxon>Gammaproteobacteria</taxon>
        <taxon>Nevskiales</taxon>
        <taxon>Nevskiaceae</taxon>
        <taxon>Stagnimonas</taxon>
    </lineage>
</organism>
<dbReference type="InterPro" id="IPR014013">
    <property type="entry name" value="Helic_SF1/SF2_ATP-bd_DinG/Rad3"/>
</dbReference>
<dbReference type="Pfam" id="PF13307">
    <property type="entry name" value="Helicase_C_2"/>
    <property type="match status" value="1"/>
</dbReference>
<evidence type="ECO:0000256" key="4">
    <source>
        <dbReference type="ARBA" id="ARBA00038058"/>
    </source>
</evidence>
<dbReference type="GO" id="GO:0005524">
    <property type="term" value="F:ATP binding"/>
    <property type="evidence" value="ECO:0007669"/>
    <property type="project" value="UniProtKB-KW"/>
</dbReference>
<dbReference type="GO" id="GO:0006281">
    <property type="term" value="P:DNA repair"/>
    <property type="evidence" value="ECO:0007669"/>
    <property type="project" value="TreeGrafter"/>
</dbReference>
<proteinExistence type="inferred from homology"/>
<comment type="similarity">
    <text evidence="4">Belongs to the helicase family. DinG subfamily.</text>
</comment>
<dbReference type="PANTHER" id="PTHR11472">
    <property type="entry name" value="DNA REPAIR DEAD HELICASE RAD3/XP-D SUBFAMILY MEMBER"/>
    <property type="match status" value="1"/>
</dbReference>
<gene>
    <name evidence="6" type="ORF">ED208_10120</name>
</gene>
<dbReference type="PROSITE" id="PS51193">
    <property type="entry name" value="HELICASE_ATP_BIND_2"/>
    <property type="match status" value="1"/>
</dbReference>
<dbReference type="InterPro" id="IPR011545">
    <property type="entry name" value="DEAD/DEAH_box_helicase_dom"/>
</dbReference>
<evidence type="ECO:0000256" key="1">
    <source>
        <dbReference type="ARBA" id="ARBA00022741"/>
    </source>
</evidence>
<keyword evidence="1" id="KW-0547">Nucleotide-binding</keyword>
<keyword evidence="6" id="KW-0347">Helicase</keyword>
<dbReference type="GO" id="GO:0003676">
    <property type="term" value="F:nucleic acid binding"/>
    <property type="evidence" value="ECO:0007669"/>
    <property type="project" value="InterPro"/>
</dbReference>
<dbReference type="InterPro" id="IPR006555">
    <property type="entry name" value="ATP-dep_Helicase_C"/>
</dbReference>
<evidence type="ECO:0000256" key="2">
    <source>
        <dbReference type="ARBA" id="ARBA00022801"/>
    </source>
</evidence>
<dbReference type="Pfam" id="PF00270">
    <property type="entry name" value="DEAD"/>
    <property type="match status" value="1"/>
</dbReference>
<dbReference type="GO" id="GO:0016818">
    <property type="term" value="F:hydrolase activity, acting on acid anhydrides, in phosphorus-containing anhydrides"/>
    <property type="evidence" value="ECO:0007669"/>
    <property type="project" value="InterPro"/>
</dbReference>
<keyword evidence="3" id="KW-0067">ATP-binding</keyword>
<name>A0A3N0VAT6_9GAMM</name>
<evidence type="ECO:0000313" key="6">
    <source>
        <dbReference type="EMBL" id="ROH89714.1"/>
    </source>
</evidence>
<dbReference type="InterPro" id="IPR045028">
    <property type="entry name" value="DinG/Rad3-like"/>
</dbReference>
<dbReference type="Proteomes" id="UP000282106">
    <property type="component" value="Unassembled WGS sequence"/>
</dbReference>
<evidence type="ECO:0000256" key="3">
    <source>
        <dbReference type="ARBA" id="ARBA00022840"/>
    </source>
</evidence>
<keyword evidence="2" id="KW-0378">Hydrolase</keyword>
<dbReference type="AlphaFoldDB" id="A0A3N0VAT6"/>
<accession>A0A3N0VAT6</accession>
<dbReference type="FunCoup" id="A0A3N0VAT6">
    <property type="interactions" value="199"/>
</dbReference>
<dbReference type="GO" id="GO:0003678">
    <property type="term" value="F:DNA helicase activity"/>
    <property type="evidence" value="ECO:0007669"/>
    <property type="project" value="TreeGrafter"/>
</dbReference>
<dbReference type="InParanoid" id="A0A3N0VAT6"/>
<protein>
    <submittedName>
        <fullName evidence="6">ATP-dependent DNA helicase</fullName>
    </submittedName>
</protein>
<sequence>MAAAVAEAFSCGDSLIVEAGTGTGKTYAYLAPALRSGKRVVVSTGTKNLQDQLFGRDLPRLLQALDAQVRVSLLKGRANYLCLHRLAKAQMDVRARPQWPRLAEIEAWGRNSPSGELAELPGDPPDDGLNARITSTADNCLGAKCPDFADCFVVKARRAAAAADLVVVNHSLLFADHLLRQEGFSVLPGADAVVIDEAHQLPELALRHFGQRVSTQQVQALARDAMTEAEQYGDVPALMQAVADLGESNARVESSFGGGFRQRLREYASRFGVADSLRAQTQALETLVDCLKPLEERSAEFGACLERALRLSERWTLVADLDARDSQVRWVEPVGRGGALNATPLEVAESFGTMRAAHPGAWIFTSATLAAGEDFAHFTRPLGLDAVRSLRLDSPFDYRQQARLWLPPGLPEPNDPAYTGAAAQAMLPVIRASGGGAFVLCTSHRALQQLCGLLRAALPELPVLAQGEWPKPELLRRFAEAGNAVLVATASFWEGVDVKGPALRLVIIDKLPFAAPGDPVLDAKLEAIRQAGGNPFSDDQLPRAIVTLRQGVGRLIRDVSDQGLLMLCDPRLRSKGYGRKVLASLPPIPLLSSLAEAEDWLRALRPESRENA</sequence>
<reference evidence="6 7" key="1">
    <citation type="submission" date="2018-10" db="EMBL/GenBank/DDBJ databases">
        <authorList>
            <person name="Chen W.-M."/>
        </authorList>
    </citation>
    <scope>NUCLEOTIDE SEQUENCE [LARGE SCALE GENOMIC DNA]</scope>
    <source>
        <strain evidence="6 7">THS-13</strain>
    </source>
</reference>
<dbReference type="InterPro" id="IPR027417">
    <property type="entry name" value="P-loop_NTPase"/>
</dbReference>
<dbReference type="EMBL" id="RJVO01000004">
    <property type="protein sequence ID" value="ROH89714.1"/>
    <property type="molecule type" value="Genomic_DNA"/>
</dbReference>
<dbReference type="PANTHER" id="PTHR11472:SF34">
    <property type="entry name" value="REGULATOR OF TELOMERE ELONGATION HELICASE 1"/>
    <property type="match status" value="1"/>
</dbReference>
<dbReference type="Gene3D" id="3.40.50.300">
    <property type="entry name" value="P-loop containing nucleotide triphosphate hydrolases"/>
    <property type="match status" value="2"/>
</dbReference>
<feature type="domain" description="Helicase ATP-binding" evidence="5">
    <location>
        <begin position="1"/>
        <end position="264"/>
    </location>
</feature>
<evidence type="ECO:0000313" key="7">
    <source>
        <dbReference type="Proteomes" id="UP000282106"/>
    </source>
</evidence>